<dbReference type="InterPro" id="IPR003593">
    <property type="entry name" value="AAA+_ATPase"/>
</dbReference>
<dbReference type="InterPro" id="IPR017871">
    <property type="entry name" value="ABC_transporter-like_CS"/>
</dbReference>
<evidence type="ECO:0000256" key="1">
    <source>
        <dbReference type="ARBA" id="ARBA00005417"/>
    </source>
</evidence>
<dbReference type="GO" id="GO:0016887">
    <property type="term" value="F:ATP hydrolysis activity"/>
    <property type="evidence" value="ECO:0007669"/>
    <property type="project" value="InterPro"/>
</dbReference>
<feature type="domain" description="ABC transporter" evidence="5">
    <location>
        <begin position="6"/>
        <end position="239"/>
    </location>
</feature>
<dbReference type="PROSITE" id="PS50893">
    <property type="entry name" value="ABC_TRANSPORTER_2"/>
    <property type="match status" value="1"/>
</dbReference>
<dbReference type="InterPro" id="IPR027417">
    <property type="entry name" value="P-loop_NTPase"/>
</dbReference>
<keyword evidence="2" id="KW-0813">Transport</keyword>
<protein>
    <submittedName>
        <fullName evidence="6">Zinc abc transporter, atp-binding protein znuc</fullName>
    </submittedName>
</protein>
<organism evidence="6">
    <name type="scientific">hydrocarbon metagenome</name>
    <dbReference type="NCBI Taxonomy" id="938273"/>
    <lineage>
        <taxon>unclassified sequences</taxon>
        <taxon>metagenomes</taxon>
        <taxon>ecological metagenomes</taxon>
    </lineage>
</organism>
<keyword evidence="4 6" id="KW-0067">ATP-binding</keyword>
<dbReference type="AlphaFoldDB" id="A0A0W8F4Z2"/>
<dbReference type="SUPFAM" id="SSF52540">
    <property type="entry name" value="P-loop containing nucleoside triphosphate hydrolases"/>
    <property type="match status" value="1"/>
</dbReference>
<evidence type="ECO:0000256" key="4">
    <source>
        <dbReference type="ARBA" id="ARBA00022840"/>
    </source>
</evidence>
<evidence type="ECO:0000259" key="5">
    <source>
        <dbReference type="PROSITE" id="PS50893"/>
    </source>
</evidence>
<gene>
    <name evidence="6" type="ORF">ASZ90_014309</name>
</gene>
<reference evidence="6" key="1">
    <citation type="journal article" date="2015" name="Proc. Natl. Acad. Sci. U.S.A.">
        <title>Networks of energetic and metabolic interactions define dynamics in microbial communities.</title>
        <authorList>
            <person name="Embree M."/>
            <person name="Liu J.K."/>
            <person name="Al-Bassam M.M."/>
            <person name="Zengler K."/>
        </authorList>
    </citation>
    <scope>NUCLEOTIDE SEQUENCE</scope>
</reference>
<dbReference type="GO" id="GO:0005524">
    <property type="term" value="F:ATP binding"/>
    <property type="evidence" value="ECO:0007669"/>
    <property type="project" value="UniProtKB-KW"/>
</dbReference>
<evidence type="ECO:0000256" key="3">
    <source>
        <dbReference type="ARBA" id="ARBA00022741"/>
    </source>
</evidence>
<dbReference type="PANTHER" id="PTHR42734">
    <property type="entry name" value="METAL TRANSPORT SYSTEM ATP-BINDING PROTEIN TM_0124-RELATED"/>
    <property type="match status" value="1"/>
</dbReference>
<dbReference type="Pfam" id="PF00005">
    <property type="entry name" value="ABC_tran"/>
    <property type="match status" value="1"/>
</dbReference>
<evidence type="ECO:0000256" key="2">
    <source>
        <dbReference type="ARBA" id="ARBA00022448"/>
    </source>
</evidence>
<dbReference type="InterPro" id="IPR003439">
    <property type="entry name" value="ABC_transporter-like_ATP-bd"/>
</dbReference>
<comment type="similarity">
    <text evidence="1">Belongs to the ABC transporter superfamily.</text>
</comment>
<dbReference type="InterPro" id="IPR050153">
    <property type="entry name" value="Metal_Ion_Import_ABC"/>
</dbReference>
<sequence>MTAEIVSIDNLWIFREEHAILEDINLKLERADFLGLIGPNGGGKSTLLKVMLGLIKPDKGRIRIFGLEPEAARGRVGYLPQKTIFDQNFPIKILEVVQMGRFGRTGLFRRYGPADRNAAYCALEAVGMEDRADREIGALSGGEQQRVFVARSLVSDPELLLLDEPTAGVDSSQQTEFYELLCHLNQDMGIAIVLVSHDITAISKYVGKIACLNQRLYYHGSKELTNEDIEKAYGCPVEMIAHGTPHRVLRKHD</sequence>
<dbReference type="EMBL" id="LNQE01001517">
    <property type="protein sequence ID" value="KUG15978.1"/>
    <property type="molecule type" value="Genomic_DNA"/>
</dbReference>
<accession>A0A0W8F4Z2</accession>
<dbReference type="PANTHER" id="PTHR42734:SF17">
    <property type="entry name" value="METAL TRANSPORT SYSTEM ATP-BINDING PROTEIN TM_0124-RELATED"/>
    <property type="match status" value="1"/>
</dbReference>
<keyword evidence="3" id="KW-0547">Nucleotide-binding</keyword>
<dbReference type="CDD" id="cd03235">
    <property type="entry name" value="ABC_Metallic_Cations"/>
    <property type="match status" value="1"/>
</dbReference>
<name>A0A0W8F4Z2_9ZZZZ</name>
<dbReference type="Gene3D" id="3.40.50.300">
    <property type="entry name" value="P-loop containing nucleotide triphosphate hydrolases"/>
    <property type="match status" value="1"/>
</dbReference>
<dbReference type="SMART" id="SM00382">
    <property type="entry name" value="AAA"/>
    <property type="match status" value="1"/>
</dbReference>
<evidence type="ECO:0000313" key="6">
    <source>
        <dbReference type="EMBL" id="KUG15978.1"/>
    </source>
</evidence>
<proteinExistence type="inferred from homology"/>
<dbReference type="PROSITE" id="PS00211">
    <property type="entry name" value="ABC_TRANSPORTER_1"/>
    <property type="match status" value="1"/>
</dbReference>
<comment type="caution">
    <text evidence="6">The sequence shown here is derived from an EMBL/GenBank/DDBJ whole genome shotgun (WGS) entry which is preliminary data.</text>
</comment>
<dbReference type="FunFam" id="3.40.50.300:FF:000134">
    <property type="entry name" value="Iron-enterobactin ABC transporter ATP-binding protein"/>
    <property type="match status" value="1"/>
</dbReference>